<dbReference type="InterPro" id="IPR036388">
    <property type="entry name" value="WH-like_DNA-bd_sf"/>
</dbReference>
<sequence length="144" mass="16874">MIPLDKEILSQYIDACELIKETERDIQRLRQRRKVILRDSVKGSMHEFPYAMQSHHIEGLAYATVQTPGLLDDEEELLQERRAAAAEIKVQVEAWLNTVPQRLQRIIRMKFFEELTWGEVAVRMGRKATADSVRIEFDRFMKAS</sequence>
<dbReference type="Gene3D" id="1.10.10.10">
    <property type="entry name" value="Winged helix-like DNA-binding domain superfamily/Winged helix DNA-binding domain"/>
    <property type="match status" value="1"/>
</dbReference>
<keyword evidence="1" id="KW-0175">Coiled coil</keyword>
<evidence type="ECO:0000256" key="1">
    <source>
        <dbReference type="SAM" id="Coils"/>
    </source>
</evidence>
<gene>
    <name evidence="2" type="ORF">CLOSYM_00892</name>
</gene>
<feature type="coiled-coil region" evidence="1">
    <location>
        <begin position="12"/>
        <end position="39"/>
    </location>
</feature>
<organism evidence="2 3">
    <name type="scientific">[Clostridium] symbiosum ATCC 14940</name>
    <dbReference type="NCBI Taxonomy" id="411472"/>
    <lineage>
        <taxon>Bacteria</taxon>
        <taxon>Bacillati</taxon>
        <taxon>Bacillota</taxon>
        <taxon>Clostridia</taxon>
        <taxon>Lachnospirales</taxon>
        <taxon>Lachnospiraceae</taxon>
        <taxon>Otoolea</taxon>
    </lineage>
</organism>
<evidence type="ECO:0000313" key="2">
    <source>
        <dbReference type="EMBL" id="ERI79460.1"/>
    </source>
</evidence>
<reference evidence="2 3" key="1">
    <citation type="submission" date="2013-07" db="EMBL/GenBank/DDBJ databases">
        <authorList>
            <person name="Weinstock G."/>
            <person name="Sodergren E."/>
            <person name="Wylie T."/>
            <person name="Fulton L."/>
            <person name="Fulton R."/>
            <person name="Fronick C."/>
            <person name="O'Laughlin M."/>
            <person name="Godfrey J."/>
            <person name="Miner T."/>
            <person name="Herter B."/>
            <person name="Appelbaum E."/>
            <person name="Cordes M."/>
            <person name="Lek S."/>
            <person name="Wollam A."/>
            <person name="Pepin K.H."/>
            <person name="Palsikar V.B."/>
            <person name="Mitreva M."/>
            <person name="Wilson R.K."/>
        </authorList>
    </citation>
    <scope>NUCLEOTIDE SEQUENCE [LARGE SCALE GENOMIC DNA]</scope>
    <source>
        <strain evidence="2 3">ATCC 14940</strain>
    </source>
</reference>
<comment type="caution">
    <text evidence="2">The sequence shown here is derived from an EMBL/GenBank/DDBJ whole genome shotgun (WGS) entry which is preliminary data.</text>
</comment>
<protein>
    <recommendedName>
        <fullName evidence="4">RNA polymerase subunit sigma-70</fullName>
    </recommendedName>
</protein>
<name>A0ABC9U262_CLOSY</name>
<evidence type="ECO:0000313" key="3">
    <source>
        <dbReference type="Proteomes" id="UP000016491"/>
    </source>
</evidence>
<dbReference type="EMBL" id="AWSU01000072">
    <property type="protein sequence ID" value="ERI79460.1"/>
    <property type="molecule type" value="Genomic_DNA"/>
</dbReference>
<dbReference type="AlphaFoldDB" id="A0ABC9U262"/>
<dbReference type="InterPro" id="IPR013324">
    <property type="entry name" value="RNA_pol_sigma_r3/r4-like"/>
</dbReference>
<dbReference type="SUPFAM" id="SSF88659">
    <property type="entry name" value="Sigma3 and sigma4 domains of RNA polymerase sigma factors"/>
    <property type="match status" value="1"/>
</dbReference>
<proteinExistence type="predicted"/>
<accession>A0ABC9U262</accession>
<dbReference type="Proteomes" id="UP000016491">
    <property type="component" value="Unassembled WGS sequence"/>
</dbReference>
<evidence type="ECO:0008006" key="4">
    <source>
        <dbReference type="Google" id="ProtNLM"/>
    </source>
</evidence>